<dbReference type="SUPFAM" id="SSF48403">
    <property type="entry name" value="Ankyrin repeat"/>
    <property type="match status" value="1"/>
</dbReference>
<dbReference type="Gene3D" id="1.25.40.20">
    <property type="entry name" value="Ankyrin repeat-containing domain"/>
    <property type="match status" value="2"/>
</dbReference>
<dbReference type="GO" id="GO:0004857">
    <property type="term" value="F:enzyme inhibitor activity"/>
    <property type="evidence" value="ECO:0007669"/>
    <property type="project" value="TreeGrafter"/>
</dbReference>
<keyword evidence="1" id="KW-0217">Developmental protein</keyword>
<gene>
    <name evidence="7" type="primary">LOC103524981</name>
</gene>
<dbReference type="GO" id="GO:0005737">
    <property type="term" value="C:cytoplasm"/>
    <property type="evidence" value="ECO:0007669"/>
    <property type="project" value="TreeGrafter"/>
</dbReference>
<dbReference type="GO" id="GO:0019208">
    <property type="term" value="F:phosphatase regulator activity"/>
    <property type="evidence" value="ECO:0007669"/>
    <property type="project" value="TreeGrafter"/>
</dbReference>
<dbReference type="Pfam" id="PF12796">
    <property type="entry name" value="Ank_2"/>
    <property type="match status" value="1"/>
</dbReference>
<dbReference type="PaxDb" id="121845-A0A3Q0IIG5"/>
<dbReference type="PROSITE" id="PS50297">
    <property type="entry name" value="ANK_REP_REGION"/>
    <property type="match status" value="1"/>
</dbReference>
<dbReference type="Proteomes" id="UP000079169">
    <property type="component" value="Unplaced"/>
</dbReference>
<dbReference type="PANTHER" id="PTHR24179:SF21">
    <property type="entry name" value="MYOSIN BINDING SUBUNIT, ISOFORM O"/>
    <property type="match status" value="1"/>
</dbReference>
<feature type="region of interest" description="Disordered" evidence="5">
    <location>
        <begin position="322"/>
        <end position="449"/>
    </location>
</feature>
<dbReference type="InterPro" id="IPR002110">
    <property type="entry name" value="Ankyrin_rpt"/>
</dbReference>
<evidence type="ECO:0000256" key="2">
    <source>
        <dbReference type="ARBA" id="ARBA00022737"/>
    </source>
</evidence>
<feature type="compositionally biased region" description="Acidic residues" evidence="5">
    <location>
        <begin position="438"/>
        <end position="449"/>
    </location>
</feature>
<evidence type="ECO:0000256" key="5">
    <source>
        <dbReference type="SAM" id="MobiDB-lite"/>
    </source>
</evidence>
<dbReference type="KEGG" id="dci:103524981"/>
<feature type="compositionally biased region" description="Basic and acidic residues" evidence="5">
    <location>
        <begin position="12"/>
        <end position="25"/>
    </location>
</feature>
<dbReference type="InterPro" id="IPR051226">
    <property type="entry name" value="PP1_Regulatory_Subunit"/>
</dbReference>
<feature type="repeat" description="ANK" evidence="4">
    <location>
        <begin position="254"/>
        <end position="286"/>
    </location>
</feature>
<dbReference type="PROSITE" id="PS50088">
    <property type="entry name" value="ANK_REPEAT"/>
    <property type="match status" value="1"/>
</dbReference>
<dbReference type="GeneID" id="103524981"/>
<feature type="region of interest" description="Disordered" evidence="5">
    <location>
        <begin position="1"/>
        <end position="37"/>
    </location>
</feature>
<organism evidence="6 7">
    <name type="scientific">Diaphorina citri</name>
    <name type="common">Asian citrus psyllid</name>
    <dbReference type="NCBI Taxonomy" id="121845"/>
    <lineage>
        <taxon>Eukaryota</taxon>
        <taxon>Metazoa</taxon>
        <taxon>Ecdysozoa</taxon>
        <taxon>Arthropoda</taxon>
        <taxon>Hexapoda</taxon>
        <taxon>Insecta</taxon>
        <taxon>Pterygota</taxon>
        <taxon>Neoptera</taxon>
        <taxon>Paraneoptera</taxon>
        <taxon>Hemiptera</taxon>
        <taxon>Sternorrhyncha</taxon>
        <taxon>Psylloidea</taxon>
        <taxon>Psyllidae</taxon>
        <taxon>Diaphorininae</taxon>
        <taxon>Diaphorina</taxon>
    </lineage>
</organism>
<dbReference type="PANTHER" id="PTHR24179">
    <property type="entry name" value="PROTEIN PHOSPHATASE 1 REGULATORY SUBUNIT 12"/>
    <property type="match status" value="1"/>
</dbReference>
<evidence type="ECO:0000313" key="7">
    <source>
        <dbReference type="RefSeq" id="XP_026676026.1"/>
    </source>
</evidence>
<reference evidence="7" key="1">
    <citation type="submission" date="2025-08" db="UniProtKB">
        <authorList>
            <consortium name="RefSeq"/>
        </authorList>
    </citation>
    <scope>IDENTIFICATION</scope>
</reference>
<dbReference type="STRING" id="121845.A0A3Q0IIG5"/>
<name>A0A3Q0IIG5_DIACI</name>
<dbReference type="RefSeq" id="XP_026676026.1">
    <property type="nucleotide sequence ID" value="XM_026820225.1"/>
</dbReference>
<keyword evidence="6" id="KW-1185">Reference proteome</keyword>
<evidence type="ECO:0000313" key="6">
    <source>
        <dbReference type="Proteomes" id="UP000079169"/>
    </source>
</evidence>
<keyword evidence="2" id="KW-0677">Repeat</keyword>
<dbReference type="AlphaFoldDB" id="A0A3Q0IIG5"/>
<dbReference type="SMART" id="SM00248">
    <property type="entry name" value="ANK"/>
    <property type="match status" value="4"/>
</dbReference>
<accession>A0A3Q0IIG5</accession>
<feature type="compositionally biased region" description="Basic and acidic residues" evidence="5">
    <location>
        <begin position="379"/>
        <end position="391"/>
    </location>
</feature>
<dbReference type="InterPro" id="IPR036770">
    <property type="entry name" value="Ankyrin_rpt-contain_sf"/>
</dbReference>
<protein>
    <submittedName>
        <fullName evidence="7">Protein phosphatase 1 regulatory subunit 12B</fullName>
    </submittedName>
</protein>
<evidence type="ECO:0000256" key="1">
    <source>
        <dbReference type="ARBA" id="ARBA00022473"/>
    </source>
</evidence>
<comment type="similarity">
    <text evidence="3">Belongs to the NRARP family.</text>
</comment>
<feature type="compositionally biased region" description="Polar residues" evidence="5">
    <location>
        <begin position="322"/>
        <end position="333"/>
    </location>
</feature>
<evidence type="ECO:0000256" key="4">
    <source>
        <dbReference type="PROSITE-ProRule" id="PRU00023"/>
    </source>
</evidence>
<proteinExistence type="inferred from homology"/>
<sequence>MSETRSSSALFKRAEQLKRWEESETNRQPSEMGNKPKKIKFSSGCVFLAACASSDKEEVLNLLKSGADINTANVDGLTALHQVSKSASTLPLHDKEEVLNLLKSGADINTANVDGLTALHQNPMSETRSSSALFKRAEQLKRWEESETNRQPSEMGNKPKKIKFSSGCVFLAACASSDKEEVLNLLKSGADINTANVDGLTALHQIYREAPKMFPKNSQKKESQQLSGKTLNVQSGGPGILIQAGADLNFQDYDGWTPLHAAAHWAQREACQILVENFCDMDVKNYVGQTCFDIADVELVSFLEDLRKKQASMERSQQDINNIASKQQQQRNNILPKRRLSSDRSPLSKAGGEAPHTPSGGGDGSVTIGGEEDATPADKMAKVEVRDRKMDTSSGAPGGGDRNEQAFGSEDEEEEDSSSVSSVSTSDDDITSTTRDDEVLEGEFIEDVL</sequence>
<evidence type="ECO:0000256" key="3">
    <source>
        <dbReference type="ARBA" id="ARBA00038386"/>
    </source>
</evidence>
<keyword evidence="4" id="KW-0040">ANK repeat</keyword>